<reference evidence="4 5" key="1">
    <citation type="journal article" date="2016" name="PLoS ONE">
        <title>A First Insight into the Genome of the Filter-Feeder Mussel Mytilus galloprovincialis.</title>
        <authorList>
            <person name="Murgarella M."/>
            <person name="Puiu D."/>
            <person name="Novoa B."/>
            <person name="Figueras A."/>
            <person name="Posada D."/>
            <person name="Canchaya C."/>
        </authorList>
    </citation>
    <scope>NUCLEOTIDE SEQUENCE [LARGE SCALE GENOMIC DNA]</scope>
    <source>
        <tissue evidence="4">Muscle</tissue>
    </source>
</reference>
<evidence type="ECO:0000256" key="2">
    <source>
        <dbReference type="ARBA" id="ARBA00022692"/>
    </source>
</evidence>
<dbReference type="Proteomes" id="UP000266721">
    <property type="component" value="Unassembled WGS sequence"/>
</dbReference>
<dbReference type="InterPro" id="IPR004835">
    <property type="entry name" value="Chitin_synth"/>
</dbReference>
<feature type="non-terminal residue" evidence="4">
    <location>
        <position position="1"/>
    </location>
</feature>
<proteinExistence type="predicted"/>
<evidence type="ECO:0000313" key="4">
    <source>
        <dbReference type="EMBL" id="OPL21702.1"/>
    </source>
</evidence>
<dbReference type="EMBL" id="KV589213">
    <property type="protein sequence ID" value="OPL21702.1"/>
    <property type="molecule type" value="Genomic_DNA"/>
</dbReference>
<keyword evidence="2" id="KW-0812">Transmembrane</keyword>
<evidence type="ECO:0000313" key="5">
    <source>
        <dbReference type="Proteomes" id="UP000266721"/>
    </source>
</evidence>
<name>A0A3L5TRD8_MYTGA</name>
<evidence type="ECO:0000256" key="1">
    <source>
        <dbReference type="ARBA" id="ARBA00004141"/>
    </source>
</evidence>
<keyword evidence="3" id="KW-0472">Membrane</keyword>
<comment type="caution">
    <text evidence="4">The sequence shown here is derived from an EMBL/GenBank/DDBJ whole genome shotgun (WGS) entry which is preliminary data.</text>
</comment>
<protein>
    <submittedName>
        <fullName evidence="4">Chitin synthase</fullName>
    </submittedName>
</protein>
<organism evidence="4 5">
    <name type="scientific">Mytilus galloprovincialis</name>
    <name type="common">Mediterranean mussel</name>
    <dbReference type="NCBI Taxonomy" id="29158"/>
    <lineage>
        <taxon>Eukaryota</taxon>
        <taxon>Metazoa</taxon>
        <taxon>Spiralia</taxon>
        <taxon>Lophotrochozoa</taxon>
        <taxon>Mollusca</taxon>
        <taxon>Bivalvia</taxon>
        <taxon>Autobranchia</taxon>
        <taxon>Pteriomorphia</taxon>
        <taxon>Mytilida</taxon>
        <taxon>Mytiloidea</taxon>
        <taxon>Mytilidae</taxon>
        <taxon>Mytilinae</taxon>
        <taxon>Mytilus</taxon>
    </lineage>
</organism>
<dbReference type="PANTHER" id="PTHR22914:SF42">
    <property type="entry name" value="CHITIN SYNTHASE"/>
    <property type="match status" value="1"/>
</dbReference>
<accession>A0A3L5TRD8</accession>
<dbReference type="GO" id="GO:0004100">
    <property type="term" value="F:chitin synthase activity"/>
    <property type="evidence" value="ECO:0007669"/>
    <property type="project" value="InterPro"/>
</dbReference>
<dbReference type="PANTHER" id="PTHR22914">
    <property type="entry name" value="CHITIN SYNTHASE"/>
    <property type="match status" value="1"/>
</dbReference>
<feature type="non-terminal residue" evidence="4">
    <location>
        <position position="76"/>
    </location>
</feature>
<evidence type="ECO:0000256" key="3">
    <source>
        <dbReference type="ARBA" id="ARBA00023136"/>
    </source>
</evidence>
<dbReference type="GO" id="GO:0071944">
    <property type="term" value="C:cell periphery"/>
    <property type="evidence" value="ECO:0007669"/>
    <property type="project" value="TreeGrafter"/>
</dbReference>
<keyword evidence="5" id="KW-1185">Reference proteome</keyword>
<dbReference type="GO" id="GO:0016020">
    <property type="term" value="C:membrane"/>
    <property type="evidence" value="ECO:0007669"/>
    <property type="project" value="UniProtKB-SubCell"/>
</dbReference>
<comment type="subcellular location">
    <subcellularLocation>
        <location evidence="1">Membrane</location>
        <topology evidence="1">Multi-pass membrane protein</topology>
    </subcellularLocation>
</comment>
<gene>
    <name evidence="4" type="ORF">AM593_07609</name>
</gene>
<dbReference type="GO" id="GO:0006031">
    <property type="term" value="P:chitin biosynthetic process"/>
    <property type="evidence" value="ECO:0007669"/>
    <property type="project" value="TreeGrafter"/>
</dbReference>
<dbReference type="AlphaFoldDB" id="A0A3L5TRD8"/>
<sequence>LKDGEKYPEVNSYVKTFIDCIYVAGREVHGDEVKVDDGTMYRTPYGARIEWALPGENKMVAHLKDKTKIRHKKRWS</sequence>